<dbReference type="SUPFAM" id="SSF52218">
    <property type="entry name" value="Flavoproteins"/>
    <property type="match status" value="1"/>
</dbReference>
<dbReference type="InterPro" id="IPR029039">
    <property type="entry name" value="Flavoprotein-like_sf"/>
</dbReference>
<reference evidence="4 5" key="1">
    <citation type="submission" date="2020-05" db="EMBL/GenBank/DDBJ databases">
        <title>Draft genome sequence of Desulfovibrio sp. strain HN2T.</title>
        <authorList>
            <person name="Ueno A."/>
            <person name="Tamazawa S."/>
            <person name="Tamamura S."/>
            <person name="Murakami T."/>
            <person name="Kiyama T."/>
            <person name="Inomata H."/>
            <person name="Amano Y."/>
            <person name="Miyakawa K."/>
            <person name="Tamaki H."/>
            <person name="Naganuma T."/>
            <person name="Kaneko K."/>
        </authorList>
    </citation>
    <scope>NUCLEOTIDE SEQUENCE [LARGE SCALE GENOMIC DNA]</scope>
    <source>
        <strain evidence="4 5">HN2</strain>
    </source>
</reference>
<feature type="domain" description="NADPH-dependent FMN reductase-like" evidence="3">
    <location>
        <begin position="1"/>
        <end position="158"/>
    </location>
</feature>
<evidence type="ECO:0000313" key="4">
    <source>
        <dbReference type="EMBL" id="GFM34616.1"/>
    </source>
</evidence>
<sequence>MKVVAFNGSPRKGGNTEELILKVFEPLQAAGVETEMIQVGGTGLRGCIACMKCRERKDGKCAIKKDGLNDYVQKMREADGIILGSPTYFADVTADMKALIDRSGYVTLSNGAELRRKVGASVVAVRRGGATHVFDTMNHFFQISQMIIPGSTYWNMGYGLTPGQVTGDDEGMRNMVNLGETMAWLMKAIAAAGKD</sequence>
<evidence type="ECO:0000313" key="5">
    <source>
        <dbReference type="Proteomes" id="UP000503840"/>
    </source>
</evidence>
<dbReference type="InterPro" id="IPR005025">
    <property type="entry name" value="FMN_Rdtase-like_dom"/>
</dbReference>
<keyword evidence="5" id="KW-1185">Reference proteome</keyword>
<dbReference type="GO" id="GO:0016491">
    <property type="term" value="F:oxidoreductase activity"/>
    <property type="evidence" value="ECO:0007669"/>
    <property type="project" value="InterPro"/>
</dbReference>
<evidence type="ECO:0000256" key="2">
    <source>
        <dbReference type="ARBA" id="ARBA00022643"/>
    </source>
</evidence>
<dbReference type="InterPro" id="IPR051796">
    <property type="entry name" value="ISF_SsuE-like"/>
</dbReference>
<organism evidence="4 5">
    <name type="scientific">Desulfovibrio subterraneus</name>
    <dbReference type="NCBI Taxonomy" id="2718620"/>
    <lineage>
        <taxon>Bacteria</taxon>
        <taxon>Pseudomonadati</taxon>
        <taxon>Thermodesulfobacteriota</taxon>
        <taxon>Desulfovibrionia</taxon>
        <taxon>Desulfovibrionales</taxon>
        <taxon>Desulfovibrionaceae</taxon>
        <taxon>Desulfovibrio</taxon>
    </lineage>
</organism>
<dbReference type="PANTHER" id="PTHR43278:SF4">
    <property type="entry name" value="NAD(P)H-DEPENDENT FMN-CONTAINING OXIDOREDUCTASE YWQN-RELATED"/>
    <property type="match status" value="1"/>
</dbReference>
<name>A0A7J0BLR7_9BACT</name>
<dbReference type="EMBL" id="BLVO01000016">
    <property type="protein sequence ID" value="GFM34616.1"/>
    <property type="molecule type" value="Genomic_DNA"/>
</dbReference>
<dbReference type="AlphaFoldDB" id="A0A7J0BLR7"/>
<dbReference type="Proteomes" id="UP000503840">
    <property type="component" value="Unassembled WGS sequence"/>
</dbReference>
<gene>
    <name evidence="4" type="ORF">DSM101010T_29810</name>
</gene>
<keyword evidence="1" id="KW-0285">Flavoprotein</keyword>
<proteinExistence type="predicted"/>
<evidence type="ECO:0000259" key="3">
    <source>
        <dbReference type="Pfam" id="PF03358"/>
    </source>
</evidence>
<evidence type="ECO:0000256" key="1">
    <source>
        <dbReference type="ARBA" id="ARBA00022630"/>
    </source>
</evidence>
<protein>
    <submittedName>
        <fullName evidence="4">FMN reductase</fullName>
    </submittedName>
</protein>
<dbReference type="Gene3D" id="3.40.50.360">
    <property type="match status" value="1"/>
</dbReference>
<accession>A0A7J0BLR7</accession>
<keyword evidence="2" id="KW-0288">FMN</keyword>
<dbReference type="PANTHER" id="PTHR43278">
    <property type="entry name" value="NAD(P)H-DEPENDENT FMN-CONTAINING OXIDOREDUCTASE YWQN-RELATED"/>
    <property type="match status" value="1"/>
</dbReference>
<comment type="caution">
    <text evidence="4">The sequence shown here is derived from an EMBL/GenBank/DDBJ whole genome shotgun (WGS) entry which is preliminary data.</text>
</comment>
<dbReference type="Pfam" id="PF03358">
    <property type="entry name" value="FMN_red"/>
    <property type="match status" value="1"/>
</dbReference>
<dbReference type="RefSeq" id="WP_174406291.1">
    <property type="nucleotide sequence ID" value="NZ_BLVO01000016.1"/>
</dbReference>